<reference evidence="2" key="2">
    <citation type="submission" date="2020-06" db="EMBL/GenBank/DDBJ databases">
        <title>Helianthus annuus Genome sequencing and assembly Release 2.</title>
        <authorList>
            <person name="Gouzy J."/>
            <person name="Langlade N."/>
            <person name="Munos S."/>
        </authorList>
    </citation>
    <scope>NUCLEOTIDE SEQUENCE</scope>
    <source>
        <tissue evidence="2">Leaves</tissue>
    </source>
</reference>
<dbReference type="Gramene" id="mRNA:HanXRQr2_Chr04g0154111">
    <property type="protein sequence ID" value="mRNA:HanXRQr2_Chr04g0154111"/>
    <property type="gene ID" value="HanXRQr2_Chr04g0154111"/>
</dbReference>
<protein>
    <submittedName>
        <fullName evidence="2">Uncharacterized protein</fullName>
    </submittedName>
</protein>
<name>A0A9K3J5K9_HELAN</name>
<keyword evidence="3" id="KW-1185">Reference proteome</keyword>
<dbReference type="Proteomes" id="UP000215914">
    <property type="component" value="Unassembled WGS sequence"/>
</dbReference>
<accession>A0A9K3J5K9</accession>
<keyword evidence="1" id="KW-1133">Transmembrane helix</keyword>
<dbReference type="AlphaFoldDB" id="A0A9K3J5K9"/>
<evidence type="ECO:0000256" key="1">
    <source>
        <dbReference type="SAM" id="Phobius"/>
    </source>
</evidence>
<keyword evidence="1" id="KW-0812">Transmembrane</keyword>
<gene>
    <name evidence="2" type="ORF">HanXRQr2_Chr04g0154111</name>
</gene>
<comment type="caution">
    <text evidence="2">The sequence shown here is derived from an EMBL/GenBank/DDBJ whole genome shotgun (WGS) entry which is preliminary data.</text>
</comment>
<proteinExistence type="predicted"/>
<dbReference type="EMBL" id="MNCJ02000319">
    <property type="protein sequence ID" value="KAF5809184.1"/>
    <property type="molecule type" value="Genomic_DNA"/>
</dbReference>
<feature type="transmembrane region" description="Helical" evidence="1">
    <location>
        <begin position="6"/>
        <end position="23"/>
    </location>
</feature>
<evidence type="ECO:0000313" key="3">
    <source>
        <dbReference type="Proteomes" id="UP000215914"/>
    </source>
</evidence>
<sequence>MSYDDDNHLFVNGLIWVFCFQFFRMAVDVKIRKTPTTEARILDNLLEGSTVHIRK</sequence>
<reference evidence="2" key="1">
    <citation type="journal article" date="2017" name="Nature">
        <title>The sunflower genome provides insights into oil metabolism, flowering and Asterid evolution.</title>
        <authorList>
            <person name="Badouin H."/>
            <person name="Gouzy J."/>
            <person name="Grassa C.J."/>
            <person name="Murat F."/>
            <person name="Staton S.E."/>
            <person name="Cottret L."/>
            <person name="Lelandais-Briere C."/>
            <person name="Owens G.L."/>
            <person name="Carrere S."/>
            <person name="Mayjonade B."/>
            <person name="Legrand L."/>
            <person name="Gill N."/>
            <person name="Kane N.C."/>
            <person name="Bowers J.E."/>
            <person name="Hubner S."/>
            <person name="Bellec A."/>
            <person name="Berard A."/>
            <person name="Berges H."/>
            <person name="Blanchet N."/>
            <person name="Boniface M.C."/>
            <person name="Brunel D."/>
            <person name="Catrice O."/>
            <person name="Chaidir N."/>
            <person name="Claudel C."/>
            <person name="Donnadieu C."/>
            <person name="Faraut T."/>
            <person name="Fievet G."/>
            <person name="Helmstetter N."/>
            <person name="King M."/>
            <person name="Knapp S.J."/>
            <person name="Lai Z."/>
            <person name="Le Paslier M.C."/>
            <person name="Lippi Y."/>
            <person name="Lorenzon L."/>
            <person name="Mandel J.R."/>
            <person name="Marage G."/>
            <person name="Marchand G."/>
            <person name="Marquand E."/>
            <person name="Bret-Mestries E."/>
            <person name="Morien E."/>
            <person name="Nambeesan S."/>
            <person name="Nguyen T."/>
            <person name="Pegot-Espagnet P."/>
            <person name="Pouilly N."/>
            <person name="Raftis F."/>
            <person name="Sallet E."/>
            <person name="Schiex T."/>
            <person name="Thomas J."/>
            <person name="Vandecasteele C."/>
            <person name="Vares D."/>
            <person name="Vear F."/>
            <person name="Vautrin S."/>
            <person name="Crespi M."/>
            <person name="Mangin B."/>
            <person name="Burke J.M."/>
            <person name="Salse J."/>
            <person name="Munos S."/>
            <person name="Vincourt P."/>
            <person name="Rieseberg L.H."/>
            <person name="Langlade N.B."/>
        </authorList>
    </citation>
    <scope>NUCLEOTIDE SEQUENCE</scope>
    <source>
        <tissue evidence="2">Leaves</tissue>
    </source>
</reference>
<keyword evidence="1" id="KW-0472">Membrane</keyword>
<organism evidence="2 3">
    <name type="scientific">Helianthus annuus</name>
    <name type="common">Common sunflower</name>
    <dbReference type="NCBI Taxonomy" id="4232"/>
    <lineage>
        <taxon>Eukaryota</taxon>
        <taxon>Viridiplantae</taxon>
        <taxon>Streptophyta</taxon>
        <taxon>Embryophyta</taxon>
        <taxon>Tracheophyta</taxon>
        <taxon>Spermatophyta</taxon>
        <taxon>Magnoliopsida</taxon>
        <taxon>eudicotyledons</taxon>
        <taxon>Gunneridae</taxon>
        <taxon>Pentapetalae</taxon>
        <taxon>asterids</taxon>
        <taxon>campanulids</taxon>
        <taxon>Asterales</taxon>
        <taxon>Asteraceae</taxon>
        <taxon>Asteroideae</taxon>
        <taxon>Heliantheae alliance</taxon>
        <taxon>Heliantheae</taxon>
        <taxon>Helianthus</taxon>
    </lineage>
</organism>
<evidence type="ECO:0000313" key="2">
    <source>
        <dbReference type="EMBL" id="KAF5809184.1"/>
    </source>
</evidence>